<organism evidence="6 7">
    <name type="scientific">Candidatus Aphodenecus pullistercoris</name>
    <dbReference type="NCBI Taxonomy" id="2840669"/>
    <lineage>
        <taxon>Bacteria</taxon>
        <taxon>Pseudomonadati</taxon>
        <taxon>Spirochaetota</taxon>
        <taxon>Spirochaetia</taxon>
        <taxon>Spirochaetales</taxon>
        <taxon>Candidatus Aphodenecus</taxon>
    </lineage>
</organism>
<dbReference type="GO" id="GO:0004674">
    <property type="term" value="F:protein serine/threonine kinase activity"/>
    <property type="evidence" value="ECO:0007669"/>
    <property type="project" value="TreeGrafter"/>
</dbReference>
<protein>
    <submittedName>
        <fullName evidence="6">Type II toxin-antitoxin system HipA family toxin</fullName>
    </submittedName>
</protein>
<reference evidence="6" key="1">
    <citation type="submission" date="2020-10" db="EMBL/GenBank/DDBJ databases">
        <authorList>
            <person name="Gilroy R."/>
        </authorList>
    </citation>
    <scope>NUCLEOTIDE SEQUENCE</scope>
    <source>
        <strain evidence="6">11167</strain>
    </source>
</reference>
<evidence type="ECO:0000259" key="4">
    <source>
        <dbReference type="Pfam" id="PF07804"/>
    </source>
</evidence>
<dbReference type="Gene3D" id="1.10.1070.20">
    <property type="match status" value="1"/>
</dbReference>
<reference evidence="6" key="2">
    <citation type="journal article" date="2021" name="PeerJ">
        <title>Extensive microbial diversity within the chicken gut microbiome revealed by metagenomics and culture.</title>
        <authorList>
            <person name="Gilroy R."/>
            <person name="Ravi A."/>
            <person name="Getino M."/>
            <person name="Pursley I."/>
            <person name="Horton D.L."/>
            <person name="Alikhan N.F."/>
            <person name="Baker D."/>
            <person name="Gharbi K."/>
            <person name="Hall N."/>
            <person name="Watson M."/>
            <person name="Adriaenssens E.M."/>
            <person name="Foster-Nyarko E."/>
            <person name="Jarju S."/>
            <person name="Secka A."/>
            <person name="Antonio M."/>
            <person name="Oren A."/>
            <person name="Chaudhuri R.R."/>
            <person name="La Ragione R."/>
            <person name="Hildebrand F."/>
            <person name="Pallen M.J."/>
        </authorList>
    </citation>
    <scope>NUCLEOTIDE SEQUENCE</scope>
    <source>
        <strain evidence="6">11167</strain>
    </source>
</reference>
<dbReference type="Pfam" id="PF13657">
    <property type="entry name" value="Couple_hipA"/>
    <property type="match status" value="1"/>
</dbReference>
<evidence type="ECO:0000256" key="2">
    <source>
        <dbReference type="ARBA" id="ARBA00022679"/>
    </source>
</evidence>
<proteinExistence type="inferred from homology"/>
<accession>A0A9D9EC00</accession>
<dbReference type="Pfam" id="PF07804">
    <property type="entry name" value="HipA_C"/>
    <property type="match status" value="1"/>
</dbReference>
<feature type="domain" description="HipA N-terminal subdomain 1" evidence="5">
    <location>
        <begin position="7"/>
        <end position="114"/>
    </location>
</feature>
<gene>
    <name evidence="6" type="ORF">IAC42_01850</name>
</gene>
<evidence type="ECO:0000256" key="1">
    <source>
        <dbReference type="ARBA" id="ARBA00010164"/>
    </source>
</evidence>
<keyword evidence="2" id="KW-0808">Transferase</keyword>
<dbReference type="EMBL" id="JADIMU010000013">
    <property type="protein sequence ID" value="MBO8442494.1"/>
    <property type="molecule type" value="Genomic_DNA"/>
</dbReference>
<evidence type="ECO:0000256" key="3">
    <source>
        <dbReference type="ARBA" id="ARBA00022777"/>
    </source>
</evidence>
<dbReference type="PANTHER" id="PTHR37419:SF8">
    <property type="entry name" value="TOXIN YJJJ"/>
    <property type="match status" value="1"/>
</dbReference>
<feature type="domain" description="HipA-like C-terminal" evidence="4">
    <location>
        <begin position="160"/>
        <end position="363"/>
    </location>
</feature>
<keyword evidence="3" id="KW-0418">Kinase</keyword>
<comment type="similarity">
    <text evidence="1">Belongs to the HipA Ser/Thr kinase family.</text>
</comment>
<comment type="caution">
    <text evidence="6">The sequence shown here is derived from an EMBL/GenBank/DDBJ whole genome shotgun (WGS) entry which is preliminary data.</text>
</comment>
<evidence type="ECO:0000313" key="7">
    <source>
        <dbReference type="Proteomes" id="UP000823633"/>
    </source>
</evidence>
<dbReference type="Proteomes" id="UP000823633">
    <property type="component" value="Unassembled WGS sequence"/>
</dbReference>
<name>A0A9D9EC00_9SPIR</name>
<dbReference type="PANTHER" id="PTHR37419">
    <property type="entry name" value="SERINE/THREONINE-PROTEIN KINASE TOXIN HIPA"/>
    <property type="match status" value="1"/>
</dbReference>
<dbReference type="GO" id="GO:0005829">
    <property type="term" value="C:cytosol"/>
    <property type="evidence" value="ECO:0007669"/>
    <property type="project" value="TreeGrafter"/>
</dbReference>
<evidence type="ECO:0000313" key="6">
    <source>
        <dbReference type="EMBL" id="MBO8442494.1"/>
    </source>
</evidence>
<dbReference type="InterPro" id="IPR052028">
    <property type="entry name" value="HipA_Ser/Thr_kinase"/>
</dbReference>
<evidence type="ECO:0000259" key="5">
    <source>
        <dbReference type="Pfam" id="PF13657"/>
    </source>
</evidence>
<dbReference type="AlphaFoldDB" id="A0A9D9EC00"/>
<dbReference type="InterPro" id="IPR012893">
    <property type="entry name" value="HipA-like_C"/>
</dbReference>
<dbReference type="InterPro" id="IPR017508">
    <property type="entry name" value="HipA_N1"/>
</dbReference>
<sequence>MRNVEKADVMASGRLVGTLALTSRGLTAFEYSPQWISSGFSISPFSLPLKPGLHTSTNSGFEYLAGVFDDCLPDGWGRLLTDRYLTSLGFDCTQADVVTRLCMLGECSSGLLEFVPRLEELPDDAEKVDLDAAFKASRLILADKDISQRSLDDLYRNGGSSGGARPKVNVKFDGELWIVKFPSSMDGDDAGAREYECNRRAVDAGLDVASFRLVKGFFASKRFDRSGSKRIHMISLSGLLESSHRYPALDYRHLLKATHILTKDEGQVYEAFRRAVFNVRIGNQDDHGKNFAFLYDEDCGAWRLSPAYDLTVSTTFYGEHSTSVCGKGRDISDDDLRRLADEAGLDANRREEILKDVVSACRKA</sequence>